<dbReference type="Gene3D" id="2.40.30.160">
    <property type="match status" value="1"/>
</dbReference>
<feature type="domain" description="GCVT N-terminal" evidence="1">
    <location>
        <begin position="21"/>
        <end position="118"/>
    </location>
</feature>
<dbReference type="InterPro" id="IPR006222">
    <property type="entry name" value="GCVT_N"/>
</dbReference>
<comment type="caution">
    <text evidence="2">The sequence shown here is derived from an EMBL/GenBank/DDBJ whole genome shotgun (WGS) entry which is preliminary data.</text>
</comment>
<accession>A0A0F9QAG0</accession>
<dbReference type="AlphaFoldDB" id="A0A0F9QAG0"/>
<evidence type="ECO:0000313" key="2">
    <source>
        <dbReference type="EMBL" id="KKN10166.1"/>
    </source>
</evidence>
<protein>
    <recommendedName>
        <fullName evidence="1">GCVT N-terminal domain-containing protein</fullName>
    </recommendedName>
</protein>
<proteinExistence type="predicted"/>
<dbReference type="Pfam" id="PF01571">
    <property type="entry name" value="GCV_T"/>
    <property type="match status" value="1"/>
</dbReference>
<dbReference type="PANTHER" id="PTHR22602:SF0">
    <property type="entry name" value="TRANSFERASE CAF17, MITOCHONDRIAL-RELATED"/>
    <property type="match status" value="1"/>
</dbReference>
<dbReference type="InterPro" id="IPR017703">
    <property type="entry name" value="YgfZ/GCV_T_CS"/>
</dbReference>
<dbReference type="Gene3D" id="3.30.70.1630">
    <property type="match status" value="1"/>
</dbReference>
<dbReference type="InterPro" id="IPR045179">
    <property type="entry name" value="YgfZ/GcvT"/>
</dbReference>
<evidence type="ECO:0000259" key="1">
    <source>
        <dbReference type="Pfam" id="PF01571"/>
    </source>
</evidence>
<dbReference type="PANTHER" id="PTHR22602">
    <property type="entry name" value="TRANSFERASE CAF17, MITOCHONDRIAL-RELATED"/>
    <property type="match status" value="1"/>
</dbReference>
<sequence>MTSNQDSLDQASLTYSSFMPLTQLGVLQIEGEDAQSLLQNLLTNDVAALAIDQGQLTGLCNPKGRLLAIFLLLRRSNGYQLILPKTMCTGLQQRLSMYILRSKVSISDASENLACIGLSLAANGSVNALKLPDTIFQATEHDDNVLIKYPGHQTRFLSISPSNKASTFTAQLTEQHWHAADESNWELLDIAAGLPMILPETKEQFTTQQVNLDLVNGVSFKKGCYPGQEIVARLHYLGTPSRRMFQAEVQTSNAIIEGAEVTSKSGDIAGHVVRIQRKNNETLLMLLSLKLSAIEQDIFINGSELMTIFDNELVTKE</sequence>
<dbReference type="SUPFAM" id="SSF103025">
    <property type="entry name" value="Folate-binding domain"/>
    <property type="match status" value="1"/>
</dbReference>
<dbReference type="PIRSF" id="PIRSF006487">
    <property type="entry name" value="GcvT"/>
    <property type="match status" value="1"/>
</dbReference>
<reference evidence="2" key="1">
    <citation type="journal article" date="2015" name="Nature">
        <title>Complex archaea that bridge the gap between prokaryotes and eukaryotes.</title>
        <authorList>
            <person name="Spang A."/>
            <person name="Saw J.H."/>
            <person name="Jorgensen S.L."/>
            <person name="Zaremba-Niedzwiedzka K."/>
            <person name="Martijn J."/>
            <person name="Lind A.E."/>
            <person name="van Eijk R."/>
            <person name="Schleper C."/>
            <person name="Guy L."/>
            <person name="Ettema T.J."/>
        </authorList>
    </citation>
    <scope>NUCLEOTIDE SEQUENCE</scope>
</reference>
<dbReference type="NCBIfam" id="TIGR03317">
    <property type="entry name" value="ygfZ_signature"/>
    <property type="match status" value="1"/>
</dbReference>
<dbReference type="GO" id="GO:0016226">
    <property type="term" value="P:iron-sulfur cluster assembly"/>
    <property type="evidence" value="ECO:0007669"/>
    <property type="project" value="TreeGrafter"/>
</dbReference>
<organism evidence="2">
    <name type="scientific">marine sediment metagenome</name>
    <dbReference type="NCBI Taxonomy" id="412755"/>
    <lineage>
        <taxon>unclassified sequences</taxon>
        <taxon>metagenomes</taxon>
        <taxon>ecological metagenomes</taxon>
    </lineage>
</organism>
<dbReference type="Gene3D" id="3.30.70.1400">
    <property type="entry name" value="Aminomethyltransferase beta-barrel domains"/>
    <property type="match status" value="1"/>
</dbReference>
<gene>
    <name evidence="2" type="ORF">LCGC14_1039390</name>
</gene>
<name>A0A0F9QAG0_9ZZZZ</name>
<dbReference type="EMBL" id="LAZR01004270">
    <property type="protein sequence ID" value="KKN10166.1"/>
    <property type="molecule type" value="Genomic_DNA"/>
</dbReference>